<comment type="caution">
    <text evidence="2">The sequence shown here is derived from an EMBL/GenBank/DDBJ whole genome shotgun (WGS) entry which is preliminary data.</text>
</comment>
<dbReference type="EMBL" id="JBIRYO010000015">
    <property type="protein sequence ID" value="MFI2476219.1"/>
    <property type="molecule type" value="Genomic_DNA"/>
</dbReference>
<dbReference type="InterPro" id="IPR043519">
    <property type="entry name" value="NT_sf"/>
</dbReference>
<dbReference type="Pfam" id="PF04439">
    <property type="entry name" value="Adenyl_transf"/>
    <property type="match status" value="1"/>
</dbReference>
<keyword evidence="3" id="KW-1185">Reference proteome</keyword>
<proteinExistence type="predicted"/>
<evidence type="ECO:0000313" key="3">
    <source>
        <dbReference type="Proteomes" id="UP001611415"/>
    </source>
</evidence>
<dbReference type="InterPro" id="IPR007530">
    <property type="entry name" value="Aminoglycoside_adenylylTfrase"/>
</dbReference>
<feature type="region of interest" description="Disordered" evidence="1">
    <location>
        <begin position="46"/>
        <end position="79"/>
    </location>
</feature>
<dbReference type="Gene3D" id="3.30.460.10">
    <property type="entry name" value="Beta Polymerase, domain 2"/>
    <property type="match status" value="1"/>
</dbReference>
<evidence type="ECO:0000313" key="2">
    <source>
        <dbReference type="EMBL" id="MFI2476219.1"/>
    </source>
</evidence>
<sequence>MTSNELRPATPTVCGISVTTRSLSPETGWCSKLLAYAGTALVAPRLQGGRNAPKTRPPSPSRSAGNRVPASTRIPSGPPEFRSLVRSSQGGCDAGELLAAVVGRARRDDRITALGQTGSRDRGDRVDRYSDLDLEIITPHRPEVFADRWPHRFGDVPPAVSFEDDEEAADRSWPAPGVAASRAVAAGAQALRPHRCRPGPAGAGCPGRSVRRCRGPARFPWHGEVVEGMRRLLAEDRTHR</sequence>
<dbReference type="RefSeq" id="WP_397093556.1">
    <property type="nucleotide sequence ID" value="NZ_JBIRYO010000015.1"/>
</dbReference>
<organism evidence="2 3">
    <name type="scientific">Nocardia xishanensis</name>
    <dbReference type="NCBI Taxonomy" id="238964"/>
    <lineage>
        <taxon>Bacteria</taxon>
        <taxon>Bacillati</taxon>
        <taxon>Actinomycetota</taxon>
        <taxon>Actinomycetes</taxon>
        <taxon>Mycobacteriales</taxon>
        <taxon>Nocardiaceae</taxon>
        <taxon>Nocardia</taxon>
    </lineage>
</organism>
<gene>
    <name evidence="2" type="ORF">ACH49W_22805</name>
</gene>
<dbReference type="SUPFAM" id="SSF81301">
    <property type="entry name" value="Nucleotidyltransferase"/>
    <property type="match status" value="1"/>
</dbReference>
<evidence type="ECO:0000256" key="1">
    <source>
        <dbReference type="SAM" id="MobiDB-lite"/>
    </source>
</evidence>
<accession>A0ABW7X557</accession>
<protein>
    <submittedName>
        <fullName evidence="2">Aminoglycoside 6-adenylyltransferase</fullName>
    </submittedName>
</protein>
<reference evidence="2 3" key="1">
    <citation type="submission" date="2024-10" db="EMBL/GenBank/DDBJ databases">
        <title>The Natural Products Discovery Center: Release of the First 8490 Sequenced Strains for Exploring Actinobacteria Biosynthetic Diversity.</title>
        <authorList>
            <person name="Kalkreuter E."/>
            <person name="Kautsar S.A."/>
            <person name="Yang D."/>
            <person name="Bader C.D."/>
            <person name="Teijaro C.N."/>
            <person name="Fluegel L."/>
            <person name="Davis C.M."/>
            <person name="Simpson J.R."/>
            <person name="Lauterbach L."/>
            <person name="Steele A.D."/>
            <person name="Gui C."/>
            <person name="Meng S."/>
            <person name="Li G."/>
            <person name="Viehrig K."/>
            <person name="Ye F."/>
            <person name="Su P."/>
            <person name="Kiefer A.F."/>
            <person name="Nichols A."/>
            <person name="Cepeda A.J."/>
            <person name="Yan W."/>
            <person name="Fan B."/>
            <person name="Jiang Y."/>
            <person name="Adhikari A."/>
            <person name="Zheng C.-J."/>
            <person name="Schuster L."/>
            <person name="Cowan T.M."/>
            <person name="Smanski M.J."/>
            <person name="Chevrette M.G."/>
            <person name="De Carvalho L.P.S."/>
            <person name="Shen B."/>
        </authorList>
    </citation>
    <scope>NUCLEOTIDE SEQUENCE [LARGE SCALE GENOMIC DNA]</scope>
    <source>
        <strain evidence="2 3">NPDC019275</strain>
    </source>
</reference>
<dbReference type="Proteomes" id="UP001611415">
    <property type="component" value="Unassembled WGS sequence"/>
</dbReference>
<name>A0ABW7X557_9NOCA</name>